<feature type="compositionally biased region" description="Low complexity" evidence="1">
    <location>
        <begin position="1090"/>
        <end position="1102"/>
    </location>
</feature>
<feature type="region of interest" description="Disordered" evidence="1">
    <location>
        <begin position="1249"/>
        <end position="1270"/>
    </location>
</feature>
<dbReference type="Gene3D" id="3.90.1150.190">
    <property type="entry name" value="SLED domain"/>
    <property type="match status" value="1"/>
</dbReference>
<evidence type="ECO:0000256" key="1">
    <source>
        <dbReference type="SAM" id="MobiDB-lite"/>
    </source>
</evidence>
<feature type="region of interest" description="Disordered" evidence="1">
    <location>
        <begin position="1411"/>
        <end position="1492"/>
    </location>
</feature>
<dbReference type="InterPro" id="IPR021987">
    <property type="entry name" value="SLED"/>
</dbReference>
<feature type="compositionally biased region" description="Polar residues" evidence="1">
    <location>
        <begin position="1103"/>
        <end position="1113"/>
    </location>
</feature>
<reference evidence="4" key="2">
    <citation type="submission" date="2020-10" db="UniProtKB">
        <authorList>
            <consortium name="WormBaseParasite"/>
        </authorList>
    </citation>
    <scope>IDENTIFICATION</scope>
</reference>
<reference evidence="3" key="1">
    <citation type="journal article" date="2013" name="Genetics">
        <title>The draft genome and transcriptome of Panagrellus redivivus are shaped by the harsh demands of a free-living lifestyle.</title>
        <authorList>
            <person name="Srinivasan J."/>
            <person name="Dillman A.R."/>
            <person name="Macchietto M.G."/>
            <person name="Heikkinen L."/>
            <person name="Lakso M."/>
            <person name="Fracchia K.M."/>
            <person name="Antoshechkin I."/>
            <person name="Mortazavi A."/>
            <person name="Wong G."/>
            <person name="Sternberg P.W."/>
        </authorList>
    </citation>
    <scope>NUCLEOTIDE SEQUENCE [LARGE SCALE GENOMIC DNA]</scope>
    <source>
        <strain evidence="3">MT8872</strain>
    </source>
</reference>
<sequence length="1794" mass="197669">MTTIGTPSAPPMLGDQDTDADLTCDDELMDVTQESEDSSDQPEEEMEVGDGEGELINEETPSAGSVSPKPATAPKPVPTEPEVITLGDSDEDDEGPRPYAGSQHRGRETTSPSSGKGGEESAAESTPSRTWAPSLHRGTEPNSPNFNDEEVDSDADTPPQPTSSTPEVPMMEEQPHENQTPGSRNVSISAVWVPPTVDQITAPEEEAENDESASHDSELTPSRDETPEIAEVTERAESLSVSPSFEDEMDAESIATPPPPEPIQVPEPPKIATVASLTTKLGEAVKKMNLNGPALKALLKKQTQKPAITTQNEDLVPKVRKIFDLSTNFDVNEFCQRTGCHPADHRFMFFNNKVAFSPVCQAVFIKGMVLEVDRGNDIEKGKVKNNINGEVLLGTAKGDLITANPWEVTCREVFDEGWAKYAGESFFDYIEDVKPREKCNEPLYTFIKKGQFFELIDEENPRQVHIVVVTKNACGFLDVMAINQSKHTVHMADVRCQPIGFAEMHPEDFALAPGSVLPSRSQYVPAFCFGVDPFGHPASPKGLTPLLTLTLSLCQHRFEIGHLLTSIDPEANPRLIPSFVSKIINSYFFEITLIEDFEKPMEEWTTRVAWASAMFIFPFAHANKEKVGMTLPKGLTGYDKLTVEELNKIIPVELKNPPTTRFALPSSENPVTSFLWDDEGEETAEVKNKLQRNLLEVAEDGLKDAVHLGRVVRVTKHFIFVSLESFNEFMPPRMFRYSDPKLLPLGTAKQCGWNTVIPAMTKAGPVKKPNTDHLTGNPVEAVANSKLSYVPPYVLSERKYCPKIYVNKSCFHGPFIEDNRVWRFSNVYGDGPLDRVLEDLVSDFSQTCRHTRILSLIDSKNMTDVVEQRAKYYSTSGPNDRQHSGNCTLFSFVTCTSTDRLNYWLNILCRTIDACPGFLSVSPRDPAKPCEFGCDTASTKYASLMLPKVHVNTAYSNYAHTEKAKHTLRKKRKTIVQQLKEMAPKRPRIDNGKVYMDSDDEDRASGDEDAESVDVDAPRQLRARPARVPSPVVERPVRNRPTITRRPVVREPSSDVESEDEPIEDLNENERPSPVDFQLVDEDSDIEILSSTDSGPTSSPSSRQNSIQPQASQRIFRPAMSNLPPNVITMNRPPPRPTAPIARPHLVDMEESYRANPTPPPGLRPIRRMMPQPQRIQMPNYQRGQYGPILTAERRSSFRPPPNPNGDNHFTSMRNGGAKIRLPINEYQRTPVVRLTNPLQGYRQYPSREGAALPARPQEWRSPNPSERISINRMGGITASTYQRLEGQSRQQTHPEGLRPVQQARPVLGGERRLPPNVQIASSSEQNSPNTRPREAMINGSRYTYVPLNETSRTFSIRQKPDTGGVSRPILGSTTPSASPQLPRNVTVAPATAQQLPRVTAMATAPPQLSRAVTTTPTAPPQLVRATTSTPTAPPQLSRAVTTTPTAPPMLSRAATTTPTAQSQLPRLSASTAPPQLQSEATSSTASEPLRYDPVSNRYVTGYSLNSLQTTGSATIVTPPQAVPLRVQRQEVPSPREQPSSSTQPPVIFARNSSNNILNLNNSNGRVYQQNRASLTPNPLSITRPTAQHRPRSRGLTADYVYKPRPQTQGPRSRPQTPVTPLSTDGPTPASRSQSATEAAPPPSPRGSVPSHVQKKDELLSQLRNMSNEQVVEPVPTSSVPRPSPASVPSTSASSSSAPRPAPTPPKSSEKPVVVTSDPKTWSCTELADYINEYFGDPTLSSFIVASRINGARFMGMDKSALTTIGYKLGPALKIHKLAMDLRKLSADYEKKAK</sequence>
<organism evidence="3 4">
    <name type="scientific">Panagrellus redivivus</name>
    <name type="common">Microworm</name>
    <dbReference type="NCBI Taxonomy" id="6233"/>
    <lineage>
        <taxon>Eukaryota</taxon>
        <taxon>Metazoa</taxon>
        <taxon>Ecdysozoa</taxon>
        <taxon>Nematoda</taxon>
        <taxon>Chromadorea</taxon>
        <taxon>Rhabditida</taxon>
        <taxon>Tylenchina</taxon>
        <taxon>Panagrolaimomorpha</taxon>
        <taxon>Panagrolaimoidea</taxon>
        <taxon>Panagrolaimidae</taxon>
        <taxon>Panagrellus</taxon>
    </lineage>
</organism>
<feature type="region of interest" description="Disordered" evidence="1">
    <location>
        <begin position="979"/>
        <end position="1118"/>
    </location>
</feature>
<feature type="region of interest" description="Disordered" evidence="1">
    <location>
        <begin position="1286"/>
        <end position="1335"/>
    </location>
</feature>
<name>A0A7E4VK40_PANRE</name>
<feature type="compositionally biased region" description="Polar residues" evidence="1">
    <location>
        <begin position="1372"/>
        <end position="1383"/>
    </location>
</feature>
<feature type="compositionally biased region" description="Acidic residues" evidence="1">
    <location>
        <begin position="16"/>
        <end position="57"/>
    </location>
</feature>
<evidence type="ECO:0000259" key="2">
    <source>
        <dbReference type="Pfam" id="PF12140"/>
    </source>
</evidence>
<feature type="compositionally biased region" description="Low complexity" evidence="1">
    <location>
        <begin position="1674"/>
        <end position="1699"/>
    </location>
</feature>
<dbReference type="Gene3D" id="1.10.150.50">
    <property type="entry name" value="Transcription Factor, Ets-1"/>
    <property type="match status" value="1"/>
</dbReference>
<dbReference type="Pfam" id="PF12140">
    <property type="entry name" value="SLED"/>
    <property type="match status" value="1"/>
</dbReference>
<feature type="compositionally biased region" description="Polar residues" evidence="1">
    <location>
        <begin position="1606"/>
        <end position="1637"/>
    </location>
</feature>
<feature type="region of interest" description="Disordered" evidence="1">
    <location>
        <begin position="1358"/>
        <end position="1383"/>
    </location>
</feature>
<feature type="compositionally biased region" description="Basic and acidic residues" evidence="1">
    <location>
        <begin position="982"/>
        <end position="991"/>
    </location>
</feature>
<feature type="region of interest" description="Disordered" evidence="1">
    <location>
        <begin position="1573"/>
        <end position="1654"/>
    </location>
</feature>
<accession>A0A7E4VK40</accession>
<feature type="compositionally biased region" description="Polar residues" evidence="1">
    <location>
        <begin position="1454"/>
        <end position="1487"/>
    </location>
</feature>
<protein>
    <submittedName>
        <fullName evidence="4">SLED domain-containing protein</fullName>
    </submittedName>
</protein>
<evidence type="ECO:0000313" key="4">
    <source>
        <dbReference type="WBParaSite" id="Pan_g22143.t1"/>
    </source>
</evidence>
<dbReference type="SUPFAM" id="SSF63748">
    <property type="entry name" value="Tudor/PWWP/MBT"/>
    <property type="match status" value="1"/>
</dbReference>
<feature type="compositionally biased region" description="Basic and acidic residues" evidence="1">
    <location>
        <begin position="212"/>
        <end position="237"/>
    </location>
</feature>
<dbReference type="WBParaSite" id="Pan_g22143.t1">
    <property type="protein sequence ID" value="Pan_g22143.t1"/>
    <property type="gene ID" value="Pan_g22143"/>
</dbReference>
<feature type="region of interest" description="Disordered" evidence="1">
    <location>
        <begin position="1528"/>
        <end position="1549"/>
    </location>
</feature>
<feature type="compositionally biased region" description="Acidic residues" evidence="1">
    <location>
        <begin position="1054"/>
        <end position="1067"/>
    </location>
</feature>
<feature type="compositionally biased region" description="Polar residues" evidence="1">
    <location>
        <begin position="1319"/>
        <end position="1331"/>
    </location>
</feature>
<dbReference type="Proteomes" id="UP000492821">
    <property type="component" value="Unassembled WGS sequence"/>
</dbReference>
<feature type="domain" description="SLED" evidence="2">
    <location>
        <begin position="801"/>
        <end position="920"/>
    </location>
</feature>
<dbReference type="InterPro" id="IPR038348">
    <property type="entry name" value="SLED_sf"/>
</dbReference>
<proteinExistence type="predicted"/>
<feature type="compositionally biased region" description="Pro residues" evidence="1">
    <location>
        <begin position="256"/>
        <end position="267"/>
    </location>
</feature>
<feature type="compositionally biased region" description="Polar residues" evidence="1">
    <location>
        <begin position="1573"/>
        <end position="1586"/>
    </location>
</feature>
<feature type="compositionally biased region" description="Polar residues" evidence="1">
    <location>
        <begin position="177"/>
        <end position="188"/>
    </location>
</feature>
<evidence type="ECO:0000313" key="3">
    <source>
        <dbReference type="Proteomes" id="UP000492821"/>
    </source>
</evidence>
<feature type="region of interest" description="Disordered" evidence="1">
    <location>
        <begin position="1669"/>
        <end position="1716"/>
    </location>
</feature>
<feature type="compositionally biased region" description="Acidic residues" evidence="1">
    <location>
        <begin position="997"/>
        <end position="1014"/>
    </location>
</feature>
<feature type="region of interest" description="Disordered" evidence="1">
    <location>
        <begin position="1"/>
        <end position="267"/>
    </location>
</feature>
<dbReference type="InterPro" id="IPR013761">
    <property type="entry name" value="SAM/pointed_sf"/>
</dbReference>
<keyword evidence="3" id="KW-1185">Reference proteome</keyword>